<comment type="caution">
    <text evidence="10">The sequence shown here is derived from an EMBL/GenBank/DDBJ whole genome shotgun (WGS) entry which is preliminary data.</text>
</comment>
<keyword evidence="3 9" id="KW-0745">Spermidine biosynthesis</keyword>
<proteinExistence type="inferred from homology"/>
<dbReference type="EMBL" id="AQQR01000001">
    <property type="protein sequence ID" value="OWU77452.1"/>
    <property type="molecule type" value="Genomic_DNA"/>
</dbReference>
<evidence type="ECO:0000256" key="5">
    <source>
        <dbReference type="ARBA" id="ARBA00023145"/>
    </source>
</evidence>
<protein>
    <recommendedName>
        <fullName evidence="9">S-adenosylmethionine decarboxylase proenzyme</fullName>
        <shortName evidence="9">AdoMetDC</shortName>
        <shortName evidence="9">SAMDC</shortName>
        <ecNumber evidence="9">4.1.1.50</ecNumber>
    </recommendedName>
    <component>
        <recommendedName>
            <fullName evidence="9">S-adenosylmethionine decarboxylase beta chain</fullName>
        </recommendedName>
    </component>
    <component>
        <recommendedName>
            <fullName evidence="9">S-adenosylmethionine decarboxylase alpha chain</fullName>
        </recommendedName>
    </component>
</protein>
<comment type="PTM">
    <text evidence="9">Is synthesized initially as an inactive proenzyme. Formation of the active enzyme involves a self-maturation process in which the active site pyruvoyl group is generated from an internal serine residue via an autocatalytic post-translational modification. Two non-identical subunits are generated from the proenzyme in this reaction, and the pyruvate is formed at the N-terminus of the alpha chain, which is derived from the carboxyl end of the proenzyme. The post-translation cleavage follows an unusual pathway, termed non-hydrolytic serinolysis, in which the side chain hydroxyl group of the serine supplies its oxygen atom to form the C-terminus of the beta chain, while the remainder of the serine residue undergoes an oxidative deamination to produce ammonia and the pyruvoyl group blocking the N-terminus of the alpha chain.</text>
</comment>
<comment type="function">
    <text evidence="9">Catalyzes the decarboxylation of S-adenosylmethionine to S-adenosylmethioninamine (dcAdoMet), the propylamine donor required for the synthesis of the polyamines spermine and spermidine from the diamine putrescine.</text>
</comment>
<evidence type="ECO:0000256" key="2">
    <source>
        <dbReference type="ARBA" id="ARBA00022813"/>
    </source>
</evidence>
<dbReference type="EC" id="4.1.1.50" evidence="9"/>
<dbReference type="Proteomes" id="UP000215377">
    <property type="component" value="Unassembled WGS sequence"/>
</dbReference>
<dbReference type="InterPro" id="IPR017716">
    <property type="entry name" value="S-AdoMet_deCOase_pro-enz"/>
</dbReference>
<keyword evidence="7 9" id="KW-0704">Schiff base</keyword>
<dbReference type="Gene3D" id="3.60.90.10">
    <property type="entry name" value="S-adenosylmethionine decarboxylase"/>
    <property type="match status" value="1"/>
</dbReference>
<dbReference type="HAMAP" id="MF_00464">
    <property type="entry name" value="AdoMetDC_1"/>
    <property type="match status" value="1"/>
</dbReference>
<organism evidence="10 11">
    <name type="scientific">Marinibacterium profundimaris</name>
    <dbReference type="NCBI Taxonomy" id="1679460"/>
    <lineage>
        <taxon>Bacteria</taxon>
        <taxon>Pseudomonadati</taxon>
        <taxon>Pseudomonadota</taxon>
        <taxon>Alphaproteobacteria</taxon>
        <taxon>Rhodobacterales</taxon>
        <taxon>Paracoccaceae</taxon>
        <taxon>Marinibacterium</taxon>
    </lineage>
</organism>
<evidence type="ECO:0000256" key="8">
    <source>
        <dbReference type="ARBA" id="ARBA00023317"/>
    </source>
</evidence>
<feature type="chain" id="PRO_5023229821" description="S-adenosylmethionine decarboxylase alpha chain" evidence="9">
    <location>
        <begin position="148"/>
        <end position="208"/>
    </location>
</feature>
<dbReference type="RefSeq" id="WP_233151998.1">
    <property type="nucleotide sequence ID" value="NZ_AQQR01000001.1"/>
</dbReference>
<comment type="cofactor">
    <cofactor evidence="9">
        <name>pyruvate</name>
        <dbReference type="ChEBI" id="CHEBI:15361"/>
    </cofactor>
    <text evidence="9">Binds 1 pyruvoyl group covalently per subunit.</text>
</comment>
<name>A0A225NRG5_9RHOB</name>
<dbReference type="Pfam" id="PF02675">
    <property type="entry name" value="AdoMet_dc"/>
    <property type="match status" value="1"/>
</dbReference>
<comment type="subunit">
    <text evidence="9">Heterotetramer of two alpha and two beta chains arranged as a dimer of alpha/beta heterodimers.</text>
</comment>
<comment type="catalytic activity">
    <reaction evidence="9">
        <text>S-adenosyl-L-methionine + H(+) = S-adenosyl 3-(methylsulfanyl)propylamine + CO2</text>
        <dbReference type="Rhea" id="RHEA:15981"/>
        <dbReference type="ChEBI" id="CHEBI:15378"/>
        <dbReference type="ChEBI" id="CHEBI:16526"/>
        <dbReference type="ChEBI" id="CHEBI:57443"/>
        <dbReference type="ChEBI" id="CHEBI:59789"/>
        <dbReference type="EC" id="4.1.1.50"/>
    </reaction>
</comment>
<evidence type="ECO:0000256" key="1">
    <source>
        <dbReference type="ARBA" id="ARBA00022793"/>
    </source>
</evidence>
<feature type="site" description="Cleavage (non-hydrolytic); by autolysis" evidence="9">
    <location>
        <begin position="147"/>
        <end position="148"/>
    </location>
</feature>
<keyword evidence="9" id="KW-0949">S-adenosyl-L-methionine</keyword>
<dbReference type="GO" id="GO:0008295">
    <property type="term" value="P:spermidine biosynthetic process"/>
    <property type="evidence" value="ECO:0007669"/>
    <property type="project" value="UniProtKB-UniRule"/>
</dbReference>
<evidence type="ECO:0000313" key="10">
    <source>
        <dbReference type="EMBL" id="OWU77452.1"/>
    </source>
</evidence>
<keyword evidence="8 9" id="KW-0670">Pyruvate</keyword>
<feature type="active site" description="Schiff-base intermediate with substrate; via pyruvic acid" evidence="9">
    <location>
        <position position="148"/>
    </location>
</feature>
<keyword evidence="1 9" id="KW-0210">Decarboxylase</keyword>
<dbReference type="InterPro" id="IPR016067">
    <property type="entry name" value="S-AdoMet_deCO2ase_core"/>
</dbReference>
<keyword evidence="5 9" id="KW-0865">Zymogen</keyword>
<dbReference type="NCBIfam" id="TIGR03330">
    <property type="entry name" value="SAM_DCase_Bsu"/>
    <property type="match status" value="1"/>
</dbReference>
<keyword evidence="6 9" id="KW-0456">Lyase</keyword>
<evidence type="ECO:0000256" key="4">
    <source>
        <dbReference type="ARBA" id="ARBA00023115"/>
    </source>
</evidence>
<feature type="active site" description="Proton donor; for catalytic activity" evidence="9">
    <location>
        <position position="168"/>
    </location>
</feature>
<evidence type="ECO:0000256" key="9">
    <source>
        <dbReference type="HAMAP-Rule" id="MF_00464"/>
    </source>
</evidence>
<dbReference type="PANTHER" id="PTHR33866:SF2">
    <property type="entry name" value="S-ADENOSYLMETHIONINE DECARBOXYLASE PROENZYME"/>
    <property type="match status" value="1"/>
</dbReference>
<sequence>MTDANLFQLGIGLETGAHEEDTARGVTARMHNIHVSHATDTVDIRGIVDGDATLAVATHPANRDIGTADLEALADADREDHFIRRDGAVFAGTHLIIEVVDGYGLDDEARIQQAFRDCVDTCGATLLHIHTHKFSPQGVSGVAVLAESHISVHTWPEIGYGAFDVFMCGDAQPWKAVDVLKAAFATPDVRVKELRRGEGLVDGAEVAA</sequence>
<keyword evidence="2 9" id="KW-0068">Autocatalytic cleavage</keyword>
<evidence type="ECO:0000256" key="3">
    <source>
        <dbReference type="ARBA" id="ARBA00023066"/>
    </source>
</evidence>
<comment type="pathway">
    <text evidence="9">Amine and polyamine biosynthesis; S-adenosylmethioninamine biosynthesis; S-adenosylmethioninamine from S-adenosyl-L-methionine: step 1/1.</text>
</comment>
<evidence type="ECO:0000313" key="11">
    <source>
        <dbReference type="Proteomes" id="UP000215377"/>
    </source>
</evidence>
<feature type="chain" id="PRO_5023229822" description="S-adenosylmethionine decarboxylase beta chain" evidence="9">
    <location>
        <begin position="1"/>
        <end position="147"/>
    </location>
</feature>
<dbReference type="UniPathway" id="UPA00331">
    <property type="reaction ID" value="UER00451"/>
</dbReference>
<keyword evidence="11" id="KW-1185">Reference proteome</keyword>
<dbReference type="PANTHER" id="PTHR33866">
    <property type="entry name" value="S-ADENOSYLMETHIONINE DECARBOXYLASE PROENZYME"/>
    <property type="match status" value="1"/>
</dbReference>
<dbReference type="InterPro" id="IPR003826">
    <property type="entry name" value="AdoMetDC_fam_prok"/>
</dbReference>
<evidence type="ECO:0000256" key="6">
    <source>
        <dbReference type="ARBA" id="ARBA00023239"/>
    </source>
</evidence>
<comment type="similarity">
    <text evidence="9">Belongs to the prokaryotic AdoMetDC family. Type 1 subfamily.</text>
</comment>
<reference evidence="10 11" key="1">
    <citation type="submission" date="2013-04" db="EMBL/GenBank/DDBJ databases">
        <title>Oceanicola sp. 22II1-22F33 Genome Sequencing.</title>
        <authorList>
            <person name="Lai Q."/>
            <person name="Li G."/>
            <person name="Shao Z."/>
        </authorList>
    </citation>
    <scope>NUCLEOTIDE SEQUENCE [LARGE SCALE GENOMIC DNA]</scope>
    <source>
        <strain evidence="10 11">22II1-22F33</strain>
    </source>
</reference>
<gene>
    <name evidence="9" type="primary">speH</name>
    <name evidence="10" type="ORF">ATO3_01725</name>
</gene>
<dbReference type="GO" id="GO:0005829">
    <property type="term" value="C:cytosol"/>
    <property type="evidence" value="ECO:0007669"/>
    <property type="project" value="TreeGrafter"/>
</dbReference>
<dbReference type="GO" id="GO:0004014">
    <property type="term" value="F:adenosylmethionine decarboxylase activity"/>
    <property type="evidence" value="ECO:0007669"/>
    <property type="project" value="UniProtKB-UniRule"/>
</dbReference>
<accession>A0A225NRG5</accession>
<keyword evidence="4 9" id="KW-0620">Polyamine biosynthesis</keyword>
<evidence type="ECO:0000256" key="7">
    <source>
        <dbReference type="ARBA" id="ARBA00023270"/>
    </source>
</evidence>
<dbReference type="AlphaFoldDB" id="A0A225NRG5"/>
<feature type="modified residue" description="Pyruvic acid (Ser); by autocatalysis" evidence="9">
    <location>
        <position position="148"/>
    </location>
</feature>
<dbReference type="SUPFAM" id="SSF56276">
    <property type="entry name" value="S-adenosylmethionine decarboxylase"/>
    <property type="match status" value="1"/>
</dbReference>
<feature type="active site" description="Proton acceptor; for processing activity" evidence="9">
    <location>
        <position position="153"/>
    </location>
</feature>